<evidence type="ECO:0000256" key="6">
    <source>
        <dbReference type="ARBA" id="ARBA00021582"/>
    </source>
</evidence>
<dbReference type="SUPFAM" id="SSF52283">
    <property type="entry name" value="Formate/glycerate dehydrogenase catalytic domain-like"/>
    <property type="match status" value="1"/>
</dbReference>
<comment type="function">
    <text evidence="1">Catalyzes the reversible oxidation of 3-phospho-D-glycerate to 3-phosphonooxypyruvate, the first step of the phosphorylated L-serine biosynthesis pathway. Also catalyzes the reversible oxidation of 2-hydroxyglutarate to 2-oxoglutarate.</text>
</comment>
<keyword evidence="9" id="KW-0520">NAD</keyword>
<dbReference type="SUPFAM" id="SSF55021">
    <property type="entry name" value="ACT-like"/>
    <property type="match status" value="1"/>
</dbReference>
<evidence type="ECO:0000313" key="17">
    <source>
        <dbReference type="Proteomes" id="UP001374803"/>
    </source>
</evidence>
<dbReference type="EC" id="1.1.1.399" evidence="4"/>
<dbReference type="InterPro" id="IPR002912">
    <property type="entry name" value="ACT_dom"/>
</dbReference>
<dbReference type="Pfam" id="PF00389">
    <property type="entry name" value="2-Hacid_dh"/>
    <property type="match status" value="1"/>
</dbReference>
<evidence type="ECO:0000256" key="4">
    <source>
        <dbReference type="ARBA" id="ARBA00013001"/>
    </source>
</evidence>
<dbReference type="PANTHER" id="PTHR42789:SF1">
    <property type="entry name" value="D-ISOMER SPECIFIC 2-HYDROXYACID DEHYDROGENASE FAMILY PROTEIN (AFU_ORTHOLOGUE AFUA_6G10090)"/>
    <property type="match status" value="1"/>
</dbReference>
<keyword evidence="10" id="KW-0718">Serine biosynthesis</keyword>
<dbReference type="Proteomes" id="UP001374803">
    <property type="component" value="Chromosome"/>
</dbReference>
<organism evidence="16 17">
    <name type="scientific">Pendulispora rubella</name>
    <dbReference type="NCBI Taxonomy" id="2741070"/>
    <lineage>
        <taxon>Bacteria</taxon>
        <taxon>Pseudomonadati</taxon>
        <taxon>Myxococcota</taxon>
        <taxon>Myxococcia</taxon>
        <taxon>Myxococcales</taxon>
        <taxon>Sorangiineae</taxon>
        <taxon>Pendulisporaceae</taxon>
        <taxon>Pendulispora</taxon>
    </lineage>
</organism>
<dbReference type="InterPro" id="IPR029752">
    <property type="entry name" value="D-isomer_DH_CS1"/>
</dbReference>
<dbReference type="InterPro" id="IPR006140">
    <property type="entry name" value="D-isomer_DH_NAD-bd"/>
</dbReference>
<comment type="similarity">
    <text evidence="3 14">Belongs to the D-isomer specific 2-hydroxyacid dehydrogenase family.</text>
</comment>
<dbReference type="PROSITE" id="PS00065">
    <property type="entry name" value="D_2_HYDROXYACID_DH_1"/>
    <property type="match status" value="1"/>
</dbReference>
<dbReference type="PANTHER" id="PTHR42789">
    <property type="entry name" value="D-ISOMER SPECIFIC 2-HYDROXYACID DEHYDROGENASE FAMILY PROTEIN (AFU_ORTHOLOGUE AFUA_6G10090)"/>
    <property type="match status" value="1"/>
</dbReference>
<evidence type="ECO:0000256" key="13">
    <source>
        <dbReference type="ARBA" id="ARBA00048731"/>
    </source>
</evidence>
<comment type="catalytic activity">
    <reaction evidence="13">
        <text>(2R)-3-phosphoglycerate + NAD(+) = 3-phosphooxypyruvate + NADH + H(+)</text>
        <dbReference type="Rhea" id="RHEA:12641"/>
        <dbReference type="ChEBI" id="CHEBI:15378"/>
        <dbReference type="ChEBI" id="CHEBI:18110"/>
        <dbReference type="ChEBI" id="CHEBI:57540"/>
        <dbReference type="ChEBI" id="CHEBI:57945"/>
        <dbReference type="ChEBI" id="CHEBI:58272"/>
        <dbReference type="EC" id="1.1.1.95"/>
    </reaction>
</comment>
<reference evidence="16" key="1">
    <citation type="submission" date="2021-12" db="EMBL/GenBank/DDBJ databases">
        <title>Discovery of the Pendulisporaceae a myxobacterial family with distinct sporulation behavior and unique specialized metabolism.</title>
        <authorList>
            <person name="Garcia R."/>
            <person name="Popoff A."/>
            <person name="Bader C.D."/>
            <person name="Loehr J."/>
            <person name="Walesch S."/>
            <person name="Walt C."/>
            <person name="Boldt J."/>
            <person name="Bunk B."/>
            <person name="Haeckl F.J.F.P.J."/>
            <person name="Gunesch A.P."/>
            <person name="Birkelbach J."/>
            <person name="Nuebel U."/>
            <person name="Pietschmann T."/>
            <person name="Bach T."/>
            <person name="Mueller R."/>
        </authorList>
    </citation>
    <scope>NUCLEOTIDE SEQUENCE</scope>
    <source>
        <strain evidence="16">MSr11367</strain>
    </source>
</reference>
<dbReference type="Pfam" id="PF02826">
    <property type="entry name" value="2-Hacid_dh_C"/>
    <property type="match status" value="1"/>
</dbReference>
<evidence type="ECO:0000256" key="10">
    <source>
        <dbReference type="ARBA" id="ARBA00023299"/>
    </source>
</evidence>
<evidence type="ECO:0000256" key="9">
    <source>
        <dbReference type="ARBA" id="ARBA00023027"/>
    </source>
</evidence>
<evidence type="ECO:0000256" key="1">
    <source>
        <dbReference type="ARBA" id="ARBA00003800"/>
    </source>
</evidence>
<dbReference type="InterPro" id="IPR006139">
    <property type="entry name" value="D-isomer_2_OHA_DH_cat_dom"/>
</dbReference>
<dbReference type="SUPFAM" id="SSF51735">
    <property type="entry name" value="NAD(P)-binding Rossmann-fold domains"/>
    <property type="match status" value="1"/>
</dbReference>
<dbReference type="InterPro" id="IPR036291">
    <property type="entry name" value="NAD(P)-bd_dom_sf"/>
</dbReference>
<evidence type="ECO:0000256" key="11">
    <source>
        <dbReference type="ARBA" id="ARBA00030455"/>
    </source>
</evidence>
<evidence type="ECO:0000259" key="15">
    <source>
        <dbReference type="PROSITE" id="PS51671"/>
    </source>
</evidence>
<gene>
    <name evidence="16" type="ORF">LVJ94_36210</name>
</gene>
<dbReference type="InterPro" id="IPR050857">
    <property type="entry name" value="D-2-hydroxyacid_DH"/>
</dbReference>
<dbReference type="PROSITE" id="PS51671">
    <property type="entry name" value="ACT"/>
    <property type="match status" value="1"/>
</dbReference>
<keyword evidence="7" id="KW-0028">Amino-acid biosynthesis</keyword>
<keyword evidence="8 14" id="KW-0560">Oxidoreductase</keyword>
<proteinExistence type="inferred from homology"/>
<evidence type="ECO:0000256" key="5">
    <source>
        <dbReference type="ARBA" id="ARBA00013143"/>
    </source>
</evidence>
<evidence type="ECO:0000256" key="3">
    <source>
        <dbReference type="ARBA" id="ARBA00005854"/>
    </source>
</evidence>
<dbReference type="Gene3D" id="3.30.70.260">
    <property type="match status" value="1"/>
</dbReference>
<dbReference type="EC" id="1.1.1.95" evidence="5"/>
<evidence type="ECO:0000256" key="14">
    <source>
        <dbReference type="RuleBase" id="RU003719"/>
    </source>
</evidence>
<dbReference type="RefSeq" id="WP_394831977.1">
    <property type="nucleotide sequence ID" value="NZ_CP089929.1"/>
</dbReference>
<accession>A0ABZ2KUL2</accession>
<feature type="domain" description="ACT" evidence="15">
    <location>
        <begin position="330"/>
        <end position="406"/>
    </location>
</feature>
<evidence type="ECO:0000256" key="7">
    <source>
        <dbReference type="ARBA" id="ARBA00022605"/>
    </source>
</evidence>
<evidence type="ECO:0000256" key="12">
    <source>
        <dbReference type="ARBA" id="ARBA00048126"/>
    </source>
</evidence>
<evidence type="ECO:0000313" key="16">
    <source>
        <dbReference type="EMBL" id="WXB02349.1"/>
    </source>
</evidence>
<sequence>MRLLIADKLHPRAVEELSALPVEVIYEPELTKESLEQRIASAGVLVVRSTPVTATALDNAKTLHLIVRAGAEYQSIDVRAASRRGIYVANCPGKNAAAVAELVMGLLVAIDRRIVDSVTSLREGQWRRAEYSKAEGLYGKTIGIVGMGAVGREVAHRAKAFGLTVMGYSRSLSAVRAAELGILHATSLDELASKSHVVSLHLPINERTRHIVGKRFLAALPPRAILINAARADLVDQAALREAVATRGLRVGLDVYSDEPRGKDEYATDIFGPYDGENAGFVYGTPHIAAATDQAQLAVATETVRVIRSFLLEGHVPNVVNVTTSIANFQVVIRMQDKIGTFANVLSVLKRHGINVEEVTNSVFEGGGASCAKLRVVSRPSEMCLQEIRAFDEVLHVDVVTLPNLA</sequence>
<name>A0ABZ2KUL2_9BACT</name>
<keyword evidence="17" id="KW-1185">Reference proteome</keyword>
<dbReference type="InterPro" id="IPR045865">
    <property type="entry name" value="ACT-like_dom_sf"/>
</dbReference>
<comment type="pathway">
    <text evidence="2">Amino-acid biosynthesis; L-serine biosynthesis; L-serine from 3-phospho-D-glycerate: step 1/3.</text>
</comment>
<comment type="catalytic activity">
    <reaction evidence="12">
        <text>(R)-2-hydroxyglutarate + NAD(+) = 2-oxoglutarate + NADH + H(+)</text>
        <dbReference type="Rhea" id="RHEA:49612"/>
        <dbReference type="ChEBI" id="CHEBI:15378"/>
        <dbReference type="ChEBI" id="CHEBI:15801"/>
        <dbReference type="ChEBI" id="CHEBI:16810"/>
        <dbReference type="ChEBI" id="CHEBI:57540"/>
        <dbReference type="ChEBI" id="CHEBI:57945"/>
        <dbReference type="EC" id="1.1.1.399"/>
    </reaction>
</comment>
<protein>
    <recommendedName>
        <fullName evidence="6">D-3-phosphoglycerate dehydrogenase</fullName>
        <ecNumber evidence="4">1.1.1.399</ecNumber>
        <ecNumber evidence="5">1.1.1.95</ecNumber>
    </recommendedName>
    <alternativeName>
        <fullName evidence="11">2-oxoglutarate reductase</fullName>
    </alternativeName>
</protein>
<dbReference type="Gene3D" id="3.40.50.720">
    <property type="entry name" value="NAD(P)-binding Rossmann-like Domain"/>
    <property type="match status" value="2"/>
</dbReference>
<evidence type="ECO:0000256" key="8">
    <source>
        <dbReference type="ARBA" id="ARBA00023002"/>
    </source>
</evidence>
<dbReference type="EMBL" id="CP089983">
    <property type="protein sequence ID" value="WXB02349.1"/>
    <property type="molecule type" value="Genomic_DNA"/>
</dbReference>
<evidence type="ECO:0000256" key="2">
    <source>
        <dbReference type="ARBA" id="ARBA00005216"/>
    </source>
</evidence>